<evidence type="ECO:0000256" key="1">
    <source>
        <dbReference type="ARBA" id="ARBA00022692"/>
    </source>
</evidence>
<evidence type="ECO:0000313" key="7">
    <source>
        <dbReference type="EnsemblMetazoa" id="XP_050499971.1"/>
    </source>
</evidence>
<evidence type="ECO:0000256" key="4">
    <source>
        <dbReference type="ARBA" id="ARBA00023136"/>
    </source>
</evidence>
<keyword evidence="3 6" id="KW-1133">Transmembrane helix</keyword>
<keyword evidence="5" id="KW-0968">Cytoplasmic vesicle</keyword>
<evidence type="ECO:0000256" key="5">
    <source>
        <dbReference type="ARBA" id="ARBA00023329"/>
    </source>
</evidence>
<keyword evidence="4 6" id="KW-0472">Membrane</keyword>
<dbReference type="Pfam" id="PF09446">
    <property type="entry name" value="VMA21"/>
    <property type="match status" value="1"/>
</dbReference>
<organism evidence="7 8">
    <name type="scientific">Diabrotica virgifera virgifera</name>
    <name type="common">western corn rootworm</name>
    <dbReference type="NCBI Taxonomy" id="50390"/>
    <lineage>
        <taxon>Eukaryota</taxon>
        <taxon>Metazoa</taxon>
        <taxon>Ecdysozoa</taxon>
        <taxon>Arthropoda</taxon>
        <taxon>Hexapoda</taxon>
        <taxon>Insecta</taxon>
        <taxon>Pterygota</taxon>
        <taxon>Neoptera</taxon>
        <taxon>Endopterygota</taxon>
        <taxon>Coleoptera</taxon>
        <taxon>Polyphaga</taxon>
        <taxon>Cucujiformia</taxon>
        <taxon>Chrysomeloidea</taxon>
        <taxon>Chrysomelidae</taxon>
        <taxon>Galerucinae</taxon>
        <taxon>Diabroticina</taxon>
        <taxon>Diabroticites</taxon>
        <taxon>Diabrotica</taxon>
    </lineage>
</organism>
<keyword evidence="8" id="KW-1185">Reference proteome</keyword>
<name>A0ABM5JPV6_DIAVI</name>
<dbReference type="GeneID" id="126880241"/>
<dbReference type="Proteomes" id="UP001652700">
    <property type="component" value="Unplaced"/>
</dbReference>
<feature type="transmembrane region" description="Helical" evidence="6">
    <location>
        <begin position="74"/>
        <end position="95"/>
    </location>
</feature>
<sequence length="118" mass="13707">MLIMFMRSYLRNMADQSELRSNELLLPLQTKQAAIALGKLMFFSVLMFTLPFVAFFGTKYILQEHFDVIGFTNTVWSVLFSVVTVNLIIVAYAYIAYLEPDYDEKGNVKEESRNKKQM</sequence>
<feature type="transmembrane region" description="Helical" evidence="6">
    <location>
        <begin position="40"/>
        <end position="62"/>
    </location>
</feature>
<accession>A0ABM5JPV6</accession>
<evidence type="ECO:0000256" key="3">
    <source>
        <dbReference type="ARBA" id="ARBA00022989"/>
    </source>
</evidence>
<evidence type="ECO:0008006" key="9">
    <source>
        <dbReference type="Google" id="ProtNLM"/>
    </source>
</evidence>
<evidence type="ECO:0000256" key="6">
    <source>
        <dbReference type="SAM" id="Phobius"/>
    </source>
</evidence>
<dbReference type="PANTHER" id="PTHR31792">
    <property type="entry name" value="VACUOLAR ATPASE ASSEMBLY INTEGRAL MEMBRANE PROTEIN VMA21"/>
    <property type="match status" value="1"/>
</dbReference>
<keyword evidence="1 6" id="KW-0812">Transmembrane</keyword>
<evidence type="ECO:0000313" key="8">
    <source>
        <dbReference type="Proteomes" id="UP001652700"/>
    </source>
</evidence>
<evidence type="ECO:0000256" key="2">
    <source>
        <dbReference type="ARBA" id="ARBA00022824"/>
    </source>
</evidence>
<dbReference type="RefSeq" id="XP_050499971.1">
    <property type="nucleotide sequence ID" value="XM_050644014.1"/>
</dbReference>
<proteinExistence type="predicted"/>
<dbReference type="PANTHER" id="PTHR31792:SF3">
    <property type="entry name" value="VACUOLAR ATPASE ASSEMBLY INTEGRAL MEMBRANE PROTEIN VMA21"/>
    <property type="match status" value="1"/>
</dbReference>
<keyword evidence="2" id="KW-0256">Endoplasmic reticulum</keyword>
<reference evidence="7" key="1">
    <citation type="submission" date="2025-05" db="UniProtKB">
        <authorList>
            <consortium name="EnsemblMetazoa"/>
        </authorList>
    </citation>
    <scope>IDENTIFICATION</scope>
</reference>
<dbReference type="EnsemblMetazoa" id="XM_050644014.1">
    <property type="protein sequence ID" value="XP_050499971.1"/>
    <property type="gene ID" value="LOC126880241"/>
</dbReference>
<protein>
    <recommendedName>
        <fullName evidence="9">Vacuolar ATPase assembly integral membrane protein VMA21 homolog</fullName>
    </recommendedName>
</protein>
<dbReference type="InterPro" id="IPR019013">
    <property type="entry name" value="Vma21"/>
</dbReference>